<dbReference type="AlphaFoldDB" id="A0A8J7C6P7"/>
<evidence type="ECO:0000259" key="5">
    <source>
        <dbReference type="PROSITE" id="PS51192"/>
    </source>
</evidence>
<dbReference type="InterPro" id="IPR001650">
    <property type="entry name" value="Helicase_C-like"/>
</dbReference>
<dbReference type="Proteomes" id="UP000629098">
    <property type="component" value="Unassembled WGS sequence"/>
</dbReference>
<comment type="caution">
    <text evidence="7">The sequence shown here is derived from an EMBL/GenBank/DDBJ whole genome shotgun (WGS) entry which is preliminary data.</text>
</comment>
<accession>A0A8J7C6P7</accession>
<evidence type="ECO:0000313" key="7">
    <source>
        <dbReference type="EMBL" id="MBD2772261.1"/>
    </source>
</evidence>
<dbReference type="PROSITE" id="PS51192">
    <property type="entry name" value="HELICASE_ATP_BIND_1"/>
    <property type="match status" value="1"/>
</dbReference>
<gene>
    <name evidence="7" type="ORF">ICL16_09265</name>
</gene>
<dbReference type="EMBL" id="JACXAE010000036">
    <property type="protein sequence ID" value="MBD2772261.1"/>
    <property type="molecule type" value="Genomic_DNA"/>
</dbReference>
<dbReference type="InterPro" id="IPR038718">
    <property type="entry name" value="SNF2-like_sf"/>
</dbReference>
<reference evidence="7" key="1">
    <citation type="submission" date="2020-09" db="EMBL/GenBank/DDBJ databases">
        <title>Iningainema tapete sp. nov. (Scytonemataceae, Cyanobacteria) from greenhouses in central Florida (USA) produces two types of nodularin with biosynthetic potential for microcystin-LR and anabaenopeptins.</title>
        <authorList>
            <person name="Berthold D.E."/>
            <person name="Lefler F.W."/>
            <person name="Huang I.-S."/>
            <person name="Abdulla H."/>
            <person name="Zimba P.V."/>
            <person name="Laughinghouse H.D. IV."/>
        </authorList>
    </citation>
    <scope>NUCLEOTIDE SEQUENCE</scope>
    <source>
        <strain evidence="7">BLCCT55</strain>
    </source>
</reference>
<dbReference type="Pfam" id="PF00176">
    <property type="entry name" value="SNF2-rel_dom"/>
    <property type="match status" value="1"/>
</dbReference>
<keyword evidence="8" id="KW-1185">Reference proteome</keyword>
<keyword evidence="1" id="KW-0547">Nucleotide-binding</keyword>
<dbReference type="SUPFAM" id="SSF52540">
    <property type="entry name" value="P-loop containing nucleoside triphosphate hydrolases"/>
    <property type="match status" value="2"/>
</dbReference>
<dbReference type="PROSITE" id="PS51194">
    <property type="entry name" value="HELICASE_CTER"/>
    <property type="match status" value="1"/>
</dbReference>
<evidence type="ECO:0000256" key="4">
    <source>
        <dbReference type="ARBA" id="ARBA00022840"/>
    </source>
</evidence>
<evidence type="ECO:0000313" key="8">
    <source>
        <dbReference type="Proteomes" id="UP000629098"/>
    </source>
</evidence>
<dbReference type="CDD" id="cd18011">
    <property type="entry name" value="DEXDc_RapA"/>
    <property type="match status" value="1"/>
</dbReference>
<dbReference type="RefSeq" id="WP_190826598.1">
    <property type="nucleotide sequence ID" value="NZ_CAWPPI010000036.1"/>
</dbReference>
<dbReference type="PANTHER" id="PTHR45766:SF6">
    <property type="entry name" value="SWI_SNF-RELATED MATRIX-ASSOCIATED ACTIN-DEPENDENT REGULATOR OF CHROMATIN SUBFAMILY A-LIKE PROTEIN 1"/>
    <property type="match status" value="1"/>
</dbReference>
<keyword evidence="3 7" id="KW-0347">Helicase</keyword>
<dbReference type="InterPro" id="IPR014001">
    <property type="entry name" value="Helicase_ATP-bd"/>
</dbReference>
<protein>
    <submittedName>
        <fullName evidence="7">DEAD/DEAH box helicase family protein</fullName>
    </submittedName>
</protein>
<feature type="domain" description="Helicase C-terminal" evidence="6">
    <location>
        <begin position="781"/>
        <end position="941"/>
    </location>
</feature>
<dbReference type="InterPro" id="IPR049730">
    <property type="entry name" value="SNF2/RAD54-like_C"/>
</dbReference>
<dbReference type="Gene3D" id="3.40.50.10810">
    <property type="entry name" value="Tandem AAA-ATPase domain"/>
    <property type="match status" value="1"/>
</dbReference>
<dbReference type="InterPro" id="IPR000330">
    <property type="entry name" value="SNF2_N"/>
</dbReference>
<keyword evidence="4" id="KW-0067">ATP-binding</keyword>
<proteinExistence type="predicted"/>
<dbReference type="GO" id="GO:0016787">
    <property type="term" value="F:hydrolase activity"/>
    <property type="evidence" value="ECO:0007669"/>
    <property type="project" value="UniProtKB-KW"/>
</dbReference>
<dbReference type="InterPro" id="IPR057342">
    <property type="entry name" value="DEXDc_RapA"/>
</dbReference>
<name>A0A8J7C6P7_9CYAN</name>
<dbReference type="PANTHER" id="PTHR45766">
    <property type="entry name" value="DNA ANNEALING HELICASE AND ENDONUCLEASE ZRANB3 FAMILY MEMBER"/>
    <property type="match status" value="1"/>
</dbReference>
<evidence type="ECO:0000256" key="3">
    <source>
        <dbReference type="ARBA" id="ARBA00022806"/>
    </source>
</evidence>
<dbReference type="CDD" id="cd18793">
    <property type="entry name" value="SF2_C_SNF"/>
    <property type="match status" value="1"/>
</dbReference>
<dbReference type="SMART" id="SM00487">
    <property type="entry name" value="DEXDc"/>
    <property type="match status" value="1"/>
</dbReference>
<dbReference type="InterPro" id="IPR027417">
    <property type="entry name" value="P-loop_NTPase"/>
</dbReference>
<organism evidence="7 8">
    <name type="scientific">Iningainema tapete BLCC-T55</name>
    <dbReference type="NCBI Taxonomy" id="2748662"/>
    <lineage>
        <taxon>Bacteria</taxon>
        <taxon>Bacillati</taxon>
        <taxon>Cyanobacteriota</taxon>
        <taxon>Cyanophyceae</taxon>
        <taxon>Nostocales</taxon>
        <taxon>Scytonemataceae</taxon>
        <taxon>Iningainema tapete</taxon>
    </lineage>
</organism>
<evidence type="ECO:0000259" key="6">
    <source>
        <dbReference type="PROSITE" id="PS51194"/>
    </source>
</evidence>
<evidence type="ECO:0000256" key="1">
    <source>
        <dbReference type="ARBA" id="ARBA00022741"/>
    </source>
</evidence>
<dbReference type="CDD" id="cd09179">
    <property type="entry name" value="PLDc_N_DEXD_a"/>
    <property type="match status" value="1"/>
</dbReference>
<keyword evidence="2" id="KW-0378">Hydrolase</keyword>
<dbReference type="GO" id="GO:0004386">
    <property type="term" value="F:helicase activity"/>
    <property type="evidence" value="ECO:0007669"/>
    <property type="project" value="UniProtKB-KW"/>
</dbReference>
<dbReference type="GO" id="GO:0005524">
    <property type="term" value="F:ATP binding"/>
    <property type="evidence" value="ECO:0007669"/>
    <property type="project" value="UniProtKB-KW"/>
</dbReference>
<dbReference type="Pfam" id="PF00271">
    <property type="entry name" value="Helicase_C"/>
    <property type="match status" value="1"/>
</dbReference>
<dbReference type="Gene3D" id="3.40.50.300">
    <property type="entry name" value="P-loop containing nucleotide triphosphate hydrolases"/>
    <property type="match status" value="1"/>
</dbReference>
<dbReference type="SMART" id="SM00490">
    <property type="entry name" value="HELICc"/>
    <property type="match status" value="1"/>
</dbReference>
<feature type="domain" description="Helicase ATP-binding" evidence="5">
    <location>
        <begin position="341"/>
        <end position="531"/>
    </location>
</feature>
<evidence type="ECO:0000256" key="2">
    <source>
        <dbReference type="ARBA" id="ARBA00022801"/>
    </source>
</evidence>
<sequence length="1088" mass="125522">MPKILREHPWKISYSSNTHNTIADFYIPALECAVQYDRKAGFFSSAILSKVARGLGAMLHSGGRMRLIMGCQFSPQDLQAIQQGYELRDALLSRLDAELKPPENFAQLKHFEILSWLIQNNYLDIKIAIPIKENGIPESSDKQLDPQHIFHEKVGIFTDSNNDRLAFNGSNNESIGGWELNVESFHVYCSWEGGRELDRVEEEISRFEQLWYDIAPNVRVFEVPEAVQKKLLRYAPINKPAWNPQIEFDTQPIDNVDGSQLTVHSQQSLLNSHHSTVITQQSSLNSHHSTVITQQSAVISEQERFAFLQLANISEHPGCLDFCLKSIAIKPWPHQIKILRRVAETFPQSFLIADEVGLGKTIETGLILRYLLLAKKVKRVLILAPASVQPQWLEELREKFNLFFWSYTQNSFTVHCSLLSEKYRQQSTINNQQSTNPWNTCDLILASSHLVRRTERMHQLLEAEPWDLVILDEAHHARRKSPQDRKETPNRLLELMGQLKEKTKSLILLSATPMQIDAIEVFDLLHLLGLQGHWSYGDNFCNYFASLQGNVKRETLDFWQIMCSDYFGRGGQPCSRLQQYLQKDRILAYKLQDIWQRGKKISNHKQLLADRAFIDTSRQYLTANTPLKDLMFRHTRDTLKQYFRIGLLERDIPNRVVQDNAITLEPHREVPLYQAVSDYVRHFYRLAQKDQRSCLGFLMTLYRKRLTSSFYAIKSSLQRRLDFLLTQQESVLSNDDLADLDDADDAVITGLESFFEPVDPQEIQYLEDLLRQFDNTGEDTKLSQFIKILRQELIERESAIAFTQYTDTMDYLRSTLQLLYGSQVACYSGRGGELYQNGEWCIVPKEEIKRRFRQDEIKILLCTESASEGLNLQNCGVLINYDMPWNPMRVEQRIGRIDRIGQRYSTVRIHNFYYDGTVEAKVYRKLRLRINAFATVVGNLQPILASVPTFIEQAAMSADPEEEDVLMSEFDSVIDAPPLRLAIEEIISMDLDADLAEIQKLIHPTPFTPEDIERLFTTSAILKTCGVKFDKRSDSFTAVQSADRVWELAHKGQKCSITFYPDVFDEMPSLRLMTFGDPLFEELLHIAG</sequence>